<dbReference type="AlphaFoldDB" id="A0A1M5Y8Q8"/>
<evidence type="ECO:0000313" key="2">
    <source>
        <dbReference type="EMBL" id="SHI08455.1"/>
    </source>
</evidence>
<feature type="transmembrane region" description="Helical" evidence="1">
    <location>
        <begin position="62"/>
        <end position="84"/>
    </location>
</feature>
<name>A0A1M5Y8Q8_9BACT</name>
<feature type="transmembrane region" description="Helical" evidence="1">
    <location>
        <begin position="127"/>
        <end position="151"/>
    </location>
</feature>
<feature type="transmembrane region" description="Helical" evidence="1">
    <location>
        <begin position="299"/>
        <end position="320"/>
    </location>
</feature>
<feature type="transmembrane region" description="Helical" evidence="1">
    <location>
        <begin position="225"/>
        <end position="250"/>
    </location>
</feature>
<keyword evidence="1" id="KW-0472">Membrane</keyword>
<sequence>MELTLFSLPILWGQLVLPLLRLLLFISIGLLAANLLESLNWTGKIALVARPLIRLGHFTEHVGAAFAMALVSGVAANTMLAEAYERGDIDKRELVLANLFNSLPTYFLHLPTMIVITLPLIKGAAFIYVGITFLAALLRTLTIVGVGRLLLPPPKELTTLSLAPEKDQDWGQRWQKVWRRFKKRMKKIALFTVPIYIVIFVMNRLEFFDFLEQRVASLLDFLPWLSPQAIGIITLHMAAELTAGLAAAGALLQDNVLSYREIVFALLIGNILSSPLRAVRHQFPYYAGIFQPKLAVELIFYNQLFRIVSLIIAAACYIALTTS</sequence>
<evidence type="ECO:0008006" key="4">
    <source>
        <dbReference type="Google" id="ProtNLM"/>
    </source>
</evidence>
<feature type="transmembrane region" description="Helical" evidence="1">
    <location>
        <begin position="188"/>
        <end position="205"/>
    </location>
</feature>
<dbReference type="STRING" id="1121409.SAMN02745124_03752"/>
<dbReference type="PANTHER" id="PTHR38139">
    <property type="entry name" value="GATE DOMAIN-CONTAINING PROTEIN"/>
    <property type="match status" value="1"/>
</dbReference>
<accession>A0A1M5Y8Q8</accession>
<proteinExistence type="predicted"/>
<dbReference type="OrthoDB" id="5453678at2"/>
<dbReference type="InterPro" id="IPR038880">
    <property type="entry name" value="MJ0871-like"/>
</dbReference>
<dbReference type="Proteomes" id="UP000184139">
    <property type="component" value="Unassembled WGS sequence"/>
</dbReference>
<feature type="transmembrane region" description="Helical" evidence="1">
    <location>
        <begin position="262"/>
        <end position="279"/>
    </location>
</feature>
<feature type="transmembrane region" description="Helical" evidence="1">
    <location>
        <begin position="12"/>
        <end position="33"/>
    </location>
</feature>
<evidence type="ECO:0000313" key="3">
    <source>
        <dbReference type="Proteomes" id="UP000184139"/>
    </source>
</evidence>
<organism evidence="2 3">
    <name type="scientific">Desulfofustis glycolicus DSM 9705</name>
    <dbReference type="NCBI Taxonomy" id="1121409"/>
    <lineage>
        <taxon>Bacteria</taxon>
        <taxon>Pseudomonadati</taxon>
        <taxon>Thermodesulfobacteriota</taxon>
        <taxon>Desulfobulbia</taxon>
        <taxon>Desulfobulbales</taxon>
        <taxon>Desulfocapsaceae</taxon>
        <taxon>Desulfofustis</taxon>
    </lineage>
</organism>
<evidence type="ECO:0000256" key="1">
    <source>
        <dbReference type="SAM" id="Phobius"/>
    </source>
</evidence>
<gene>
    <name evidence="2" type="ORF">SAMN02745124_03752</name>
</gene>
<dbReference type="EMBL" id="FQXS01000030">
    <property type="protein sequence ID" value="SHI08455.1"/>
    <property type="molecule type" value="Genomic_DNA"/>
</dbReference>
<dbReference type="PANTHER" id="PTHR38139:SF1">
    <property type="entry name" value="NUCLEOSIDE TRANSPORTER_FEOB GTPASE GATE DOMAIN-CONTAINING PROTEIN"/>
    <property type="match status" value="1"/>
</dbReference>
<protein>
    <recommendedName>
        <fullName evidence="4">Nucleoside recognition</fullName>
    </recommendedName>
</protein>
<keyword evidence="1" id="KW-0812">Transmembrane</keyword>
<dbReference type="RefSeq" id="WP_073378504.1">
    <property type="nucleotide sequence ID" value="NZ_FQXS01000030.1"/>
</dbReference>
<keyword evidence="3" id="KW-1185">Reference proteome</keyword>
<reference evidence="2 3" key="1">
    <citation type="submission" date="2016-11" db="EMBL/GenBank/DDBJ databases">
        <authorList>
            <person name="Jaros S."/>
            <person name="Januszkiewicz K."/>
            <person name="Wedrychowicz H."/>
        </authorList>
    </citation>
    <scope>NUCLEOTIDE SEQUENCE [LARGE SCALE GENOMIC DNA]</scope>
    <source>
        <strain evidence="2 3">DSM 9705</strain>
    </source>
</reference>
<keyword evidence="1" id="KW-1133">Transmembrane helix</keyword>